<dbReference type="AlphaFoldDB" id="A0A1I2Y0X7"/>
<dbReference type="OrthoDB" id="767837at2"/>
<protein>
    <recommendedName>
        <fullName evidence="3">cAMP-binding domain of CRP or a regulatory subunit of cAMP-dependent protein kinases</fullName>
    </recommendedName>
</protein>
<accession>A0A1I2Y0X7</accession>
<dbReference type="EMBL" id="FOPP01000006">
    <property type="protein sequence ID" value="SFH19410.1"/>
    <property type="molecule type" value="Genomic_DNA"/>
</dbReference>
<evidence type="ECO:0008006" key="3">
    <source>
        <dbReference type="Google" id="ProtNLM"/>
    </source>
</evidence>
<evidence type="ECO:0000313" key="2">
    <source>
        <dbReference type="Proteomes" id="UP000199666"/>
    </source>
</evidence>
<sequence>MELDFPLVAIKLKIATYAALRPEAWAQISARLKLVVLKKDERFNRENSSLAYVINGLMKEHDIQARKKPAIVNFIDSQNFIITTGYNQNRFLKAITGTTIAYLDFESLLALFLIYKELKPVYDAALTNYQEGIDFRFNLLEERLATKRIQLFIAHYRPLLSYIRKKDMANYCHIPYDNFVRHYNNLL</sequence>
<organism evidence="1 2">
    <name type="scientific">Pedobacter insulae</name>
    <dbReference type="NCBI Taxonomy" id="414048"/>
    <lineage>
        <taxon>Bacteria</taxon>
        <taxon>Pseudomonadati</taxon>
        <taxon>Bacteroidota</taxon>
        <taxon>Sphingobacteriia</taxon>
        <taxon>Sphingobacteriales</taxon>
        <taxon>Sphingobacteriaceae</taxon>
        <taxon>Pedobacter</taxon>
    </lineage>
</organism>
<reference evidence="1 2" key="1">
    <citation type="submission" date="2016-10" db="EMBL/GenBank/DDBJ databases">
        <authorList>
            <person name="de Groot N.N."/>
        </authorList>
    </citation>
    <scope>NUCLEOTIDE SEQUENCE [LARGE SCALE GENOMIC DNA]</scope>
    <source>
        <strain evidence="1 2">DSM 18684</strain>
    </source>
</reference>
<dbReference type="Proteomes" id="UP000199666">
    <property type="component" value="Unassembled WGS sequence"/>
</dbReference>
<name>A0A1I2Y0X7_9SPHI</name>
<gene>
    <name evidence="1" type="ORF">SAMN04489864_106164</name>
</gene>
<dbReference type="SUPFAM" id="SSF51206">
    <property type="entry name" value="cAMP-binding domain-like"/>
    <property type="match status" value="1"/>
</dbReference>
<dbReference type="STRING" id="414048.SAMN04489864_106164"/>
<dbReference type="InterPro" id="IPR018490">
    <property type="entry name" value="cNMP-bd_dom_sf"/>
</dbReference>
<keyword evidence="2" id="KW-1185">Reference proteome</keyword>
<dbReference type="RefSeq" id="WP_090994253.1">
    <property type="nucleotide sequence ID" value="NZ_FOPP01000006.1"/>
</dbReference>
<proteinExistence type="predicted"/>
<evidence type="ECO:0000313" key="1">
    <source>
        <dbReference type="EMBL" id="SFH19410.1"/>
    </source>
</evidence>